<keyword evidence="6" id="KW-0812">Transmembrane</keyword>
<evidence type="ECO:0000256" key="7">
    <source>
        <dbReference type="ARBA" id="ARBA00022927"/>
    </source>
</evidence>
<keyword evidence="3" id="KW-0813">Transport</keyword>
<evidence type="ECO:0000256" key="3">
    <source>
        <dbReference type="ARBA" id="ARBA00022448"/>
    </source>
</evidence>
<evidence type="ECO:0000256" key="5">
    <source>
        <dbReference type="ARBA" id="ARBA00022519"/>
    </source>
</evidence>
<dbReference type="Pfam" id="PF03544">
    <property type="entry name" value="TonB_C"/>
    <property type="match status" value="1"/>
</dbReference>
<gene>
    <name evidence="12" type="ORF">FHG12_09465</name>
</gene>
<comment type="similarity">
    <text evidence="2">Belongs to the TonB family.</text>
</comment>
<evidence type="ECO:0000256" key="6">
    <source>
        <dbReference type="ARBA" id="ARBA00022692"/>
    </source>
</evidence>
<proteinExistence type="inferred from homology"/>
<keyword evidence="10" id="KW-0732">Signal</keyword>
<dbReference type="AlphaFoldDB" id="A0A5B7ZYP1"/>
<reference evidence="12 13" key="1">
    <citation type="submission" date="2019-06" db="EMBL/GenBank/DDBJ databases">
        <authorList>
            <person name="Srinivasan S."/>
        </authorList>
    </citation>
    <scope>NUCLEOTIDE SEQUENCE [LARGE SCALE GENOMIC DNA]</scope>
    <source>
        <strain evidence="12 13">17J68-5</strain>
    </source>
</reference>
<dbReference type="SUPFAM" id="SSF74653">
    <property type="entry name" value="TolA/TonB C-terminal domain"/>
    <property type="match status" value="1"/>
</dbReference>
<dbReference type="GO" id="GO:0015031">
    <property type="term" value="P:protein transport"/>
    <property type="evidence" value="ECO:0007669"/>
    <property type="project" value="UniProtKB-KW"/>
</dbReference>
<dbReference type="RefSeq" id="WP_139515499.1">
    <property type="nucleotide sequence ID" value="NZ_CP040896.1"/>
</dbReference>
<evidence type="ECO:0000256" key="8">
    <source>
        <dbReference type="ARBA" id="ARBA00022989"/>
    </source>
</evidence>
<feature type="chain" id="PRO_5022958002" evidence="10">
    <location>
        <begin position="20"/>
        <end position="188"/>
    </location>
</feature>
<keyword evidence="5" id="KW-0997">Cell inner membrane</keyword>
<name>A0A5B7ZYP1_9BACT</name>
<dbReference type="PANTHER" id="PTHR33446">
    <property type="entry name" value="PROTEIN TONB-RELATED"/>
    <property type="match status" value="1"/>
</dbReference>
<evidence type="ECO:0000256" key="4">
    <source>
        <dbReference type="ARBA" id="ARBA00022475"/>
    </source>
</evidence>
<organism evidence="12 13">
    <name type="scientific">Hymenobacter jejuensis</name>
    <dbReference type="NCBI Taxonomy" id="2502781"/>
    <lineage>
        <taxon>Bacteria</taxon>
        <taxon>Pseudomonadati</taxon>
        <taxon>Bacteroidota</taxon>
        <taxon>Cytophagia</taxon>
        <taxon>Cytophagales</taxon>
        <taxon>Hymenobacteraceae</taxon>
        <taxon>Hymenobacter</taxon>
    </lineage>
</organism>
<protein>
    <submittedName>
        <fullName evidence="12">Energy transducer TonB</fullName>
    </submittedName>
</protein>
<dbReference type="Gene3D" id="3.30.1150.10">
    <property type="match status" value="1"/>
</dbReference>
<dbReference type="NCBIfam" id="TIGR01352">
    <property type="entry name" value="tonB_Cterm"/>
    <property type="match status" value="1"/>
</dbReference>
<dbReference type="InterPro" id="IPR051045">
    <property type="entry name" value="TonB-dependent_transducer"/>
</dbReference>
<comment type="subcellular location">
    <subcellularLocation>
        <location evidence="1">Cell inner membrane</location>
        <topology evidence="1">Single-pass membrane protein</topology>
        <orientation evidence="1">Periplasmic side</orientation>
    </subcellularLocation>
</comment>
<dbReference type="PANTHER" id="PTHR33446:SF2">
    <property type="entry name" value="PROTEIN TONB"/>
    <property type="match status" value="1"/>
</dbReference>
<dbReference type="PROSITE" id="PS52015">
    <property type="entry name" value="TONB_CTD"/>
    <property type="match status" value="1"/>
</dbReference>
<feature type="signal peptide" evidence="10">
    <location>
        <begin position="1"/>
        <end position="19"/>
    </location>
</feature>
<evidence type="ECO:0000259" key="11">
    <source>
        <dbReference type="PROSITE" id="PS52015"/>
    </source>
</evidence>
<evidence type="ECO:0000256" key="9">
    <source>
        <dbReference type="ARBA" id="ARBA00023136"/>
    </source>
</evidence>
<evidence type="ECO:0000256" key="10">
    <source>
        <dbReference type="SAM" id="SignalP"/>
    </source>
</evidence>
<evidence type="ECO:0000313" key="13">
    <source>
        <dbReference type="Proteomes" id="UP000305398"/>
    </source>
</evidence>
<dbReference type="EMBL" id="CP040896">
    <property type="protein sequence ID" value="QDA60321.1"/>
    <property type="molecule type" value="Genomic_DNA"/>
</dbReference>
<keyword evidence="7" id="KW-0653">Protein transport</keyword>
<evidence type="ECO:0000256" key="1">
    <source>
        <dbReference type="ARBA" id="ARBA00004383"/>
    </source>
</evidence>
<dbReference type="InterPro" id="IPR006260">
    <property type="entry name" value="TonB/TolA_C"/>
</dbReference>
<keyword evidence="9" id="KW-0472">Membrane</keyword>
<dbReference type="GO" id="GO:0055085">
    <property type="term" value="P:transmembrane transport"/>
    <property type="evidence" value="ECO:0007669"/>
    <property type="project" value="InterPro"/>
</dbReference>
<sequence length="188" mass="21476">MKKHVLIFLLFLLPALCWAQRVRKTEWESGTLEKGDKVGVWEYYGYTRDGSQVILQKYDHTTKKLLFFRPIEDIFYDVELQPGQWTKSRVDQPPMFIGSDPALATYTAKLNYPLAAQDRKLQGKVIVSFAIDTLGQISNHKVVAGVGGGCDEEALRVSRTIPNQWIPARKNGRAVPVVYEMPFVFRLK</sequence>
<dbReference type="Proteomes" id="UP000305398">
    <property type="component" value="Chromosome"/>
</dbReference>
<dbReference type="OrthoDB" id="1039448at2"/>
<keyword evidence="4" id="KW-1003">Cell membrane</keyword>
<keyword evidence="8" id="KW-1133">Transmembrane helix</keyword>
<dbReference type="InterPro" id="IPR037682">
    <property type="entry name" value="TonB_C"/>
</dbReference>
<evidence type="ECO:0000313" key="12">
    <source>
        <dbReference type="EMBL" id="QDA60321.1"/>
    </source>
</evidence>
<dbReference type="GO" id="GO:0031992">
    <property type="term" value="F:energy transducer activity"/>
    <property type="evidence" value="ECO:0007669"/>
    <property type="project" value="TreeGrafter"/>
</dbReference>
<keyword evidence="13" id="KW-1185">Reference proteome</keyword>
<dbReference type="KEGG" id="hyj:FHG12_09465"/>
<dbReference type="GO" id="GO:0098797">
    <property type="term" value="C:plasma membrane protein complex"/>
    <property type="evidence" value="ECO:0007669"/>
    <property type="project" value="TreeGrafter"/>
</dbReference>
<feature type="domain" description="TonB C-terminal" evidence="11">
    <location>
        <begin position="97"/>
        <end position="188"/>
    </location>
</feature>
<accession>A0A5B7ZYP1</accession>
<evidence type="ECO:0000256" key="2">
    <source>
        <dbReference type="ARBA" id="ARBA00006555"/>
    </source>
</evidence>